<dbReference type="InterPro" id="IPR019479">
    <property type="entry name" value="Peroxiredoxin_C"/>
</dbReference>
<dbReference type="SUPFAM" id="SSF52833">
    <property type="entry name" value="Thioredoxin-like"/>
    <property type="match status" value="1"/>
</dbReference>
<evidence type="ECO:0000259" key="2">
    <source>
        <dbReference type="Pfam" id="PF10417"/>
    </source>
</evidence>
<dbReference type="Gene3D" id="3.30.1020.10">
    <property type="entry name" value="Antioxidant, Horf6, Chain A, domain2"/>
    <property type="match status" value="1"/>
</dbReference>
<dbReference type="Gene3D" id="3.40.30.10">
    <property type="entry name" value="Glutaredoxin"/>
    <property type="match status" value="1"/>
</dbReference>
<evidence type="ECO:0000313" key="3">
    <source>
        <dbReference type="EMBL" id="CAD8254099.1"/>
    </source>
</evidence>
<protein>
    <recommendedName>
        <fullName evidence="2">Peroxiredoxin C-terminal domain-containing protein</fullName>
    </recommendedName>
</protein>
<name>A0A7R9U466_9STRA</name>
<dbReference type="AlphaFoldDB" id="A0A7R9U466"/>
<gene>
    <name evidence="3" type="ORF">PPYR1160_LOCUS3591</name>
</gene>
<reference evidence="3" key="1">
    <citation type="submission" date="2021-01" db="EMBL/GenBank/DDBJ databases">
        <authorList>
            <person name="Corre E."/>
            <person name="Pelletier E."/>
            <person name="Niang G."/>
            <person name="Scheremetjew M."/>
            <person name="Finn R."/>
            <person name="Kale V."/>
            <person name="Holt S."/>
            <person name="Cochrane G."/>
            <person name="Meng A."/>
            <person name="Brown T."/>
            <person name="Cohen L."/>
        </authorList>
    </citation>
    <scope>NUCLEOTIDE SEQUENCE</scope>
    <source>
        <strain evidence="3">CCMP2078</strain>
    </source>
</reference>
<evidence type="ECO:0000256" key="1">
    <source>
        <dbReference type="ARBA" id="ARBA00023002"/>
    </source>
</evidence>
<dbReference type="GO" id="GO:0051920">
    <property type="term" value="F:peroxiredoxin activity"/>
    <property type="evidence" value="ECO:0007669"/>
    <property type="project" value="InterPro"/>
</dbReference>
<dbReference type="EMBL" id="HBEA01004721">
    <property type="protein sequence ID" value="CAD8254099.1"/>
    <property type="molecule type" value="Transcribed_RNA"/>
</dbReference>
<dbReference type="InterPro" id="IPR036249">
    <property type="entry name" value="Thioredoxin-like_sf"/>
</dbReference>
<proteinExistence type="predicted"/>
<organism evidence="3">
    <name type="scientific">Pinguiococcus pyrenoidosus</name>
    <dbReference type="NCBI Taxonomy" id="172671"/>
    <lineage>
        <taxon>Eukaryota</taxon>
        <taxon>Sar</taxon>
        <taxon>Stramenopiles</taxon>
        <taxon>Ochrophyta</taxon>
        <taxon>Pinguiophyceae</taxon>
        <taxon>Pinguiochrysidales</taxon>
        <taxon>Pinguiochrysidaceae</taxon>
        <taxon>Pinguiococcus</taxon>
    </lineage>
</organism>
<sequence length="156" mass="17234">MADPRRIISATLGTLDYATVDTKGSLVTLRSLVIVDPKMKVRLILSYPMSTGRSFAEVLRCVESLQRADLGVFTPADWKPGEDVMISSESARSVTPHRVFDDLPSGKTYMNFIPDPVNTRAEIREYLSGALDDAPARKVDDTFADGFEEGFAKDDK</sequence>
<accession>A0A7R9U466</accession>
<feature type="domain" description="Peroxiredoxin C-terminal" evidence="2">
    <location>
        <begin position="71"/>
        <end position="88"/>
    </location>
</feature>
<dbReference type="Pfam" id="PF10417">
    <property type="entry name" value="1-cysPrx_C"/>
    <property type="match status" value="1"/>
</dbReference>
<keyword evidence="1" id="KW-0560">Oxidoreductase</keyword>